<dbReference type="Pfam" id="PF13639">
    <property type="entry name" value="zf-RING_2"/>
    <property type="match status" value="1"/>
</dbReference>
<evidence type="ECO:0000256" key="6">
    <source>
        <dbReference type="ARBA" id="ARBA00023015"/>
    </source>
</evidence>
<evidence type="ECO:0000256" key="3">
    <source>
        <dbReference type="ARBA" id="ARBA00022723"/>
    </source>
</evidence>
<evidence type="ECO:0000256" key="9">
    <source>
        <dbReference type="ARBA" id="ARBA00023242"/>
    </source>
</evidence>
<evidence type="ECO:0000256" key="4">
    <source>
        <dbReference type="ARBA" id="ARBA00022771"/>
    </source>
</evidence>
<keyword evidence="3" id="KW-0479">Metal-binding</keyword>
<keyword evidence="6" id="KW-0805">Transcription regulation</keyword>
<name>A0A8S2A7Y2_ARAAE</name>
<evidence type="ECO:0000313" key="14">
    <source>
        <dbReference type="Proteomes" id="UP000682877"/>
    </source>
</evidence>
<evidence type="ECO:0000256" key="1">
    <source>
        <dbReference type="ARBA" id="ARBA00004604"/>
    </source>
</evidence>
<feature type="domain" description="RING-type" evidence="12">
    <location>
        <begin position="85"/>
        <end position="126"/>
    </location>
</feature>
<dbReference type="PANTHER" id="PTHR31576:SF2">
    <property type="entry name" value="TATA BOX-BINDING PROTEIN-ASSOCIATED FACTOR RNA POLYMERASE I SUBUNIT B"/>
    <property type="match status" value="1"/>
</dbReference>
<feature type="compositionally biased region" description="Basic and acidic residues" evidence="11">
    <location>
        <begin position="634"/>
        <end position="649"/>
    </location>
</feature>
<proteinExistence type="inferred from homology"/>
<accession>A0A8S2A7Y2</accession>
<dbReference type="Pfam" id="PF11781">
    <property type="entry name" value="Zn_ribbon_RRN7"/>
    <property type="match status" value="1"/>
</dbReference>
<keyword evidence="9" id="KW-0539">Nucleus</keyword>
<dbReference type="GO" id="GO:0008270">
    <property type="term" value="F:zinc ion binding"/>
    <property type="evidence" value="ECO:0007669"/>
    <property type="project" value="UniProtKB-KW"/>
</dbReference>
<dbReference type="Gene3D" id="3.30.40.10">
    <property type="entry name" value="Zinc/RING finger domain, C3HC4 (zinc finger)"/>
    <property type="match status" value="1"/>
</dbReference>
<dbReference type="CDD" id="cd16454">
    <property type="entry name" value="RING-H2_PA-TM-RING"/>
    <property type="match status" value="1"/>
</dbReference>
<dbReference type="GO" id="GO:0001164">
    <property type="term" value="F:RNA polymerase I core promoter sequence-specific DNA binding"/>
    <property type="evidence" value="ECO:0007669"/>
    <property type="project" value="InterPro"/>
</dbReference>
<dbReference type="SMART" id="SM00184">
    <property type="entry name" value="RING"/>
    <property type="match status" value="1"/>
</dbReference>
<reference evidence="13" key="1">
    <citation type="submission" date="2021-01" db="EMBL/GenBank/DDBJ databases">
        <authorList>
            <person name="Bezrukov I."/>
        </authorList>
    </citation>
    <scope>NUCLEOTIDE SEQUENCE</scope>
</reference>
<keyword evidence="7" id="KW-0238">DNA-binding</keyword>
<gene>
    <name evidence="13" type="ORF">AARE701A_LOCUS11884</name>
</gene>
<dbReference type="InterPro" id="IPR013083">
    <property type="entry name" value="Znf_RING/FYVE/PHD"/>
</dbReference>
<dbReference type="AlphaFoldDB" id="A0A8S2A7Y2"/>
<dbReference type="Pfam" id="PF20644">
    <property type="entry name" value="Rrn7_cyclin_N"/>
    <property type="match status" value="1"/>
</dbReference>
<feature type="region of interest" description="Disordered" evidence="11">
    <location>
        <begin position="661"/>
        <end position="709"/>
    </location>
</feature>
<dbReference type="PROSITE" id="PS50089">
    <property type="entry name" value="ZF_RING_2"/>
    <property type="match status" value="1"/>
</dbReference>
<dbReference type="InterPro" id="IPR021752">
    <property type="entry name" value="TF_Rrn7_Zf"/>
</dbReference>
<dbReference type="InterPro" id="IPR001841">
    <property type="entry name" value="Znf_RING"/>
</dbReference>
<dbReference type="GO" id="GO:0042790">
    <property type="term" value="P:nucleolar large rRNA transcription by RNA polymerase I"/>
    <property type="evidence" value="ECO:0007669"/>
    <property type="project" value="TreeGrafter"/>
</dbReference>
<dbReference type="GO" id="GO:0070860">
    <property type="term" value="C:RNA polymerase I core factor complex"/>
    <property type="evidence" value="ECO:0007669"/>
    <property type="project" value="InterPro"/>
</dbReference>
<evidence type="ECO:0000256" key="5">
    <source>
        <dbReference type="ARBA" id="ARBA00022833"/>
    </source>
</evidence>
<dbReference type="SUPFAM" id="SSF57850">
    <property type="entry name" value="RING/U-box"/>
    <property type="match status" value="1"/>
</dbReference>
<keyword evidence="5" id="KW-0862">Zinc</keyword>
<evidence type="ECO:0000259" key="12">
    <source>
        <dbReference type="PROSITE" id="PS50089"/>
    </source>
</evidence>
<keyword evidence="14" id="KW-1185">Reference proteome</keyword>
<dbReference type="InterPro" id="IPR048540">
    <property type="entry name" value="Rrn7_cyclin_N"/>
</dbReference>
<feature type="compositionally biased region" description="Basic and acidic residues" evidence="11">
    <location>
        <begin position="678"/>
        <end position="709"/>
    </location>
</feature>
<feature type="compositionally biased region" description="Polar residues" evidence="11">
    <location>
        <begin position="661"/>
        <end position="677"/>
    </location>
</feature>
<comment type="subcellular location">
    <subcellularLocation>
        <location evidence="1">Nucleus</location>
        <location evidence="1">Nucleolus</location>
    </subcellularLocation>
</comment>
<evidence type="ECO:0000256" key="8">
    <source>
        <dbReference type="ARBA" id="ARBA00023163"/>
    </source>
</evidence>
<comment type="similarity">
    <text evidence="2">Belongs to the RRN7/TAF1B family.</text>
</comment>
<feature type="region of interest" description="Disordered" evidence="11">
    <location>
        <begin position="634"/>
        <end position="653"/>
    </location>
</feature>
<protein>
    <recommendedName>
        <fullName evidence="12">RING-type domain-containing protein</fullName>
    </recommendedName>
</protein>
<dbReference type="PANTHER" id="PTHR31576">
    <property type="entry name" value="TATA BOX-BINDING PROTEIN-ASSOCIATED FACTOR RNA POLYMERASE I SUBUNIT B"/>
    <property type="match status" value="1"/>
</dbReference>
<evidence type="ECO:0000256" key="10">
    <source>
        <dbReference type="PROSITE-ProRule" id="PRU00175"/>
    </source>
</evidence>
<dbReference type="EMBL" id="LR999455">
    <property type="protein sequence ID" value="CAE6064643.1"/>
    <property type="molecule type" value="Genomic_DNA"/>
</dbReference>
<organism evidence="13 14">
    <name type="scientific">Arabidopsis arenosa</name>
    <name type="common">Sand rock-cress</name>
    <name type="synonym">Cardaminopsis arenosa</name>
    <dbReference type="NCBI Taxonomy" id="38785"/>
    <lineage>
        <taxon>Eukaryota</taxon>
        <taxon>Viridiplantae</taxon>
        <taxon>Streptophyta</taxon>
        <taxon>Embryophyta</taxon>
        <taxon>Tracheophyta</taxon>
        <taxon>Spermatophyta</taxon>
        <taxon>Magnoliopsida</taxon>
        <taxon>eudicotyledons</taxon>
        <taxon>Gunneridae</taxon>
        <taxon>Pentapetalae</taxon>
        <taxon>rosids</taxon>
        <taxon>malvids</taxon>
        <taxon>Brassicales</taxon>
        <taxon>Brassicaceae</taxon>
        <taxon>Camelineae</taxon>
        <taxon>Arabidopsis</taxon>
    </lineage>
</organism>
<dbReference type="InterPro" id="IPR033599">
    <property type="entry name" value="TAF1B/Rrn7"/>
</dbReference>
<sequence length="826" mass="94365">MDTRRIICNECENDSFEFEDGFFYCQRCSVQVEGIIQIVAYEDDFIDEVAWSIPTNAWRSPPPASRWTVEMLPNITVLMVEKGECVICLEEWCKGDMETELPCKHKYHLKCVKKWLEIHSTCPQCRYEMMPLEECDNDAFDEEDDGYFYCKRCGVQAEDLIQTGVDDGDLIGDGGGTQGALYDPRYRRTIQQPITPSQPRYTDDTIRYTEFKSQLKSGIEKKDLSGEVKREPEIYLDKEPIEPVDFGAETLSYEDYYDEARDRYVKAFLMMITYQCDALVDKFNVTPLIIGLVGPISLRYVALSGVYDDDWADKAIRDSELQSEDGEIKDAKRPKTQKAEPRNLDGKRAVTIWVSLLKKTLPLSSSLAISFLACHHAGAPVLPTDIVRWAREGKLPYLSCFLDIREKMGERSAACPVKVSIMSRPFQIISAQMLETRAAVIADIIGLPLAPVNFYGIVSNYIKRLSIPEDKILDLVRLIQNWSLPPELYLSKNELRLPTRVCVMSILIVAIRMLYNINGLGVWERSLGFVNASEADIDSEEFDSPVHDKEVSDTNSGTAELSNVTKATKFDTKELLKNLEAKYYEVAAETLESEKDLLSYLSLGKNEFFAGLEEDLPDDTYRTVDNLWNGYPKEEDFERCRTPPKRGRDWDDDVSLNQLSLEDSKFSDGNNPCSSPSRRNESVSMDRDLSSSEHGESSSPENHHHQEEKLKERAIKRLITDMGDNLFCYLPPRVKVKRLDYLQYVRKKEDGALLYAAHADYYILLRVCAKVAEIDVRNMHRGVLSFERRLAWIEKRIDQVLHLPPPFMTCDHCCDGGNAGEDQDDS</sequence>
<keyword evidence="8" id="KW-0804">Transcription</keyword>
<dbReference type="Proteomes" id="UP000682877">
    <property type="component" value="Chromosome 5"/>
</dbReference>
<evidence type="ECO:0000256" key="2">
    <source>
        <dbReference type="ARBA" id="ARBA00006899"/>
    </source>
</evidence>
<evidence type="ECO:0000256" key="11">
    <source>
        <dbReference type="SAM" id="MobiDB-lite"/>
    </source>
</evidence>
<evidence type="ECO:0000256" key="7">
    <source>
        <dbReference type="ARBA" id="ARBA00023125"/>
    </source>
</evidence>
<evidence type="ECO:0000313" key="13">
    <source>
        <dbReference type="EMBL" id="CAE6064643.1"/>
    </source>
</evidence>
<keyword evidence="4 10" id="KW-0863">Zinc-finger</keyword>